<gene>
    <name evidence="11" type="ORF">HSCHL_0380</name>
</gene>
<evidence type="ECO:0000256" key="7">
    <source>
        <dbReference type="ARBA" id="ARBA00023004"/>
    </source>
</evidence>
<dbReference type="Pfam" id="PF00037">
    <property type="entry name" value="Fer4"/>
    <property type="match status" value="1"/>
</dbReference>
<dbReference type="InterPro" id="IPR000813">
    <property type="entry name" value="7Fe_ferredoxin"/>
</dbReference>
<keyword evidence="8 9" id="KW-0411">Iron-sulfur</keyword>
<dbReference type="PROSITE" id="PS51379">
    <property type="entry name" value="4FE4S_FER_2"/>
    <property type="match status" value="1"/>
</dbReference>
<dbReference type="GO" id="GO:0046872">
    <property type="term" value="F:metal ion binding"/>
    <property type="evidence" value="ECO:0007669"/>
    <property type="project" value="UniProtKB-UniRule"/>
</dbReference>
<dbReference type="Proteomes" id="UP000244180">
    <property type="component" value="Unassembled WGS sequence"/>
</dbReference>
<evidence type="ECO:0000259" key="10">
    <source>
        <dbReference type="PROSITE" id="PS51379"/>
    </source>
</evidence>
<comment type="cofactor">
    <cofactor evidence="2 9">
        <name>[4Fe-4S] cluster</name>
        <dbReference type="ChEBI" id="CHEBI:49883"/>
    </cofactor>
</comment>
<dbReference type="InterPro" id="IPR017900">
    <property type="entry name" value="4Fe4S_Fe_S_CS"/>
</dbReference>
<dbReference type="EMBL" id="PEBV01000004">
    <property type="protein sequence ID" value="PTQ54461.1"/>
    <property type="molecule type" value="Genomic_DNA"/>
</dbReference>
<dbReference type="AlphaFoldDB" id="A0A2T5GE71"/>
<dbReference type="GO" id="GO:0051539">
    <property type="term" value="F:4 iron, 4 sulfur cluster binding"/>
    <property type="evidence" value="ECO:0007669"/>
    <property type="project" value="UniProtKB-UniRule"/>
</dbReference>
<evidence type="ECO:0000256" key="9">
    <source>
        <dbReference type="RuleBase" id="RU365098"/>
    </source>
</evidence>
<evidence type="ECO:0000256" key="5">
    <source>
        <dbReference type="ARBA" id="ARBA00022723"/>
    </source>
</evidence>
<dbReference type="PANTHER" id="PTHR42859">
    <property type="entry name" value="OXIDOREDUCTASE"/>
    <property type="match status" value="1"/>
</dbReference>
<dbReference type="PRINTS" id="PR00354">
    <property type="entry name" value="7FE8SFRDOXIN"/>
</dbReference>
<keyword evidence="4 9" id="KW-0004">4Fe-4S</keyword>
<keyword evidence="7 9" id="KW-0408">Iron</keyword>
<dbReference type="InterPro" id="IPR050294">
    <property type="entry name" value="RnfB_subfamily"/>
</dbReference>
<comment type="cofactor">
    <cofactor evidence="1">
        <name>[3Fe-4S] cluster</name>
        <dbReference type="ChEBI" id="CHEBI:21137"/>
    </cofactor>
</comment>
<sequence length="94" mass="10587">MAGRRPDEAKAKGRSTMAYVITEPCIGTKDASCVEVCPVDCIHEGEDQYYIDPDVCIDCGACEAVCPVSAIYHEDFVPEEWKSYIQKNRDFFKK</sequence>
<accession>A0A2T5GE71</accession>
<proteinExistence type="predicted"/>
<comment type="function">
    <text evidence="9">Ferredoxins are iron-sulfur proteins that transfer electrons in a wide variety of metabolic reactions.</text>
</comment>
<evidence type="ECO:0000256" key="8">
    <source>
        <dbReference type="ARBA" id="ARBA00023014"/>
    </source>
</evidence>
<keyword evidence="3 9" id="KW-0813">Transport</keyword>
<comment type="caution">
    <text evidence="11">The sequence shown here is derived from an EMBL/GenBank/DDBJ whole genome shotgun (WGS) entry which is preliminary data.</text>
</comment>
<dbReference type="PROSITE" id="PS00198">
    <property type="entry name" value="4FE4S_FER_1"/>
    <property type="match status" value="1"/>
</dbReference>
<dbReference type="GO" id="GO:0009055">
    <property type="term" value="F:electron transfer activity"/>
    <property type="evidence" value="ECO:0007669"/>
    <property type="project" value="UniProtKB-UniRule"/>
</dbReference>
<dbReference type="InterPro" id="IPR017896">
    <property type="entry name" value="4Fe4S_Fe-S-bd"/>
</dbReference>
<evidence type="ECO:0000256" key="3">
    <source>
        <dbReference type="ARBA" id="ARBA00022448"/>
    </source>
</evidence>
<name>A0A2T5GE71_HYDSH</name>
<feature type="domain" description="4Fe-4S ferredoxin-type" evidence="10">
    <location>
        <begin position="47"/>
        <end position="76"/>
    </location>
</feature>
<dbReference type="SUPFAM" id="SSF54862">
    <property type="entry name" value="4Fe-4S ferredoxins"/>
    <property type="match status" value="1"/>
</dbReference>
<protein>
    <recommendedName>
        <fullName evidence="9">Ferredoxin</fullName>
    </recommendedName>
</protein>
<organism evidence="11 12">
    <name type="scientific">Hydrogenibacillus schlegelii</name>
    <name type="common">Bacillus schlegelii</name>
    <dbReference type="NCBI Taxonomy" id="1484"/>
    <lineage>
        <taxon>Bacteria</taxon>
        <taxon>Bacillati</taxon>
        <taxon>Bacillota</taxon>
        <taxon>Bacilli</taxon>
        <taxon>Bacillales</taxon>
        <taxon>Bacillales Family X. Incertae Sedis</taxon>
        <taxon>Hydrogenibacillus</taxon>
    </lineage>
</organism>
<keyword evidence="6 9" id="KW-0249">Electron transport</keyword>
<evidence type="ECO:0000256" key="6">
    <source>
        <dbReference type="ARBA" id="ARBA00022982"/>
    </source>
</evidence>
<evidence type="ECO:0000256" key="4">
    <source>
        <dbReference type="ARBA" id="ARBA00022485"/>
    </source>
</evidence>
<evidence type="ECO:0000256" key="1">
    <source>
        <dbReference type="ARBA" id="ARBA00001927"/>
    </source>
</evidence>
<reference evidence="11 12" key="1">
    <citation type="submission" date="2017-08" db="EMBL/GenBank/DDBJ databases">
        <title>Burning lignite coal seam in the remote Altai Mountains harbors a hydrogen-driven thermophilic microbial community.</title>
        <authorList>
            <person name="Kadnikov V.V."/>
            <person name="Mardanov A.V."/>
            <person name="Ivasenko D."/>
            <person name="Beletsky A.V."/>
            <person name="Karnachuk O.V."/>
            <person name="Ravin N.V."/>
        </authorList>
    </citation>
    <scope>NUCLEOTIDE SEQUENCE [LARGE SCALE GENOMIC DNA]</scope>
    <source>
        <strain evidence="11">AL33</strain>
    </source>
</reference>
<keyword evidence="5 9" id="KW-0479">Metal-binding</keyword>
<evidence type="ECO:0000313" key="12">
    <source>
        <dbReference type="Proteomes" id="UP000244180"/>
    </source>
</evidence>
<dbReference type="PANTHER" id="PTHR42859:SF2">
    <property type="entry name" value="FERREDOXIN"/>
    <property type="match status" value="1"/>
</dbReference>
<dbReference type="Gene3D" id="3.30.70.20">
    <property type="match status" value="1"/>
</dbReference>
<evidence type="ECO:0000256" key="2">
    <source>
        <dbReference type="ARBA" id="ARBA00001966"/>
    </source>
</evidence>
<evidence type="ECO:0000313" key="11">
    <source>
        <dbReference type="EMBL" id="PTQ54461.1"/>
    </source>
</evidence>